<sequence length="104" mass="11557">MDIRGRVWEHQVSIQLLLTVVGMSQSLVDTLERSYCIKAGLVTTLCANDNKCVGTLIHPLRPASDHCEICTAHMSGSYSVQPPHADPKCNPHQTHIVSKFDQYL</sequence>
<name>A0ABV0U018_9TELE</name>
<feature type="signal peptide" evidence="1">
    <location>
        <begin position="1"/>
        <end position="24"/>
    </location>
</feature>
<evidence type="ECO:0000256" key="1">
    <source>
        <dbReference type="SAM" id="SignalP"/>
    </source>
</evidence>
<accession>A0ABV0U018</accession>
<dbReference type="Proteomes" id="UP001482620">
    <property type="component" value="Unassembled WGS sequence"/>
</dbReference>
<protein>
    <submittedName>
        <fullName evidence="2">Uncharacterized protein</fullName>
    </submittedName>
</protein>
<evidence type="ECO:0000313" key="3">
    <source>
        <dbReference type="Proteomes" id="UP001482620"/>
    </source>
</evidence>
<feature type="chain" id="PRO_5045453329" evidence="1">
    <location>
        <begin position="25"/>
        <end position="104"/>
    </location>
</feature>
<keyword evidence="1" id="KW-0732">Signal</keyword>
<reference evidence="2 3" key="1">
    <citation type="submission" date="2021-06" db="EMBL/GenBank/DDBJ databases">
        <authorList>
            <person name="Palmer J.M."/>
        </authorList>
    </citation>
    <scope>NUCLEOTIDE SEQUENCE [LARGE SCALE GENOMIC DNA]</scope>
    <source>
        <strain evidence="3">if_2019</strain>
        <tissue evidence="2">Muscle</tissue>
    </source>
</reference>
<dbReference type="EMBL" id="JAHRIQ010049056">
    <property type="protein sequence ID" value="MEQ2237493.1"/>
    <property type="molecule type" value="Genomic_DNA"/>
</dbReference>
<gene>
    <name evidence="2" type="ORF">ILYODFUR_023599</name>
</gene>
<organism evidence="2 3">
    <name type="scientific">Ilyodon furcidens</name>
    <name type="common">goldbreast splitfin</name>
    <dbReference type="NCBI Taxonomy" id="33524"/>
    <lineage>
        <taxon>Eukaryota</taxon>
        <taxon>Metazoa</taxon>
        <taxon>Chordata</taxon>
        <taxon>Craniata</taxon>
        <taxon>Vertebrata</taxon>
        <taxon>Euteleostomi</taxon>
        <taxon>Actinopterygii</taxon>
        <taxon>Neopterygii</taxon>
        <taxon>Teleostei</taxon>
        <taxon>Neoteleostei</taxon>
        <taxon>Acanthomorphata</taxon>
        <taxon>Ovalentaria</taxon>
        <taxon>Atherinomorphae</taxon>
        <taxon>Cyprinodontiformes</taxon>
        <taxon>Goodeidae</taxon>
        <taxon>Ilyodon</taxon>
    </lineage>
</organism>
<comment type="caution">
    <text evidence="2">The sequence shown here is derived from an EMBL/GenBank/DDBJ whole genome shotgun (WGS) entry which is preliminary data.</text>
</comment>
<evidence type="ECO:0000313" key="2">
    <source>
        <dbReference type="EMBL" id="MEQ2237493.1"/>
    </source>
</evidence>
<proteinExistence type="predicted"/>
<keyword evidence="3" id="KW-1185">Reference proteome</keyword>